<organism evidence="2 3">
    <name type="scientific">Alsobacter ponti</name>
    <dbReference type="NCBI Taxonomy" id="2962936"/>
    <lineage>
        <taxon>Bacteria</taxon>
        <taxon>Pseudomonadati</taxon>
        <taxon>Pseudomonadota</taxon>
        <taxon>Alphaproteobacteria</taxon>
        <taxon>Hyphomicrobiales</taxon>
        <taxon>Alsobacteraceae</taxon>
        <taxon>Alsobacter</taxon>
    </lineage>
</organism>
<feature type="domain" description="Serine aminopeptidase S33" evidence="1">
    <location>
        <begin position="63"/>
        <end position="318"/>
    </location>
</feature>
<evidence type="ECO:0000259" key="1">
    <source>
        <dbReference type="Pfam" id="PF12146"/>
    </source>
</evidence>
<accession>A0ABT1LCS2</accession>
<dbReference type="InterPro" id="IPR029058">
    <property type="entry name" value="AB_hydrolase_fold"/>
</dbReference>
<dbReference type="Gene3D" id="3.40.50.1820">
    <property type="entry name" value="alpha/beta hydrolase"/>
    <property type="match status" value="1"/>
</dbReference>
<dbReference type="InterPro" id="IPR022742">
    <property type="entry name" value="Hydrolase_4"/>
</dbReference>
<dbReference type="Pfam" id="PF12146">
    <property type="entry name" value="Hydrolase_4"/>
    <property type="match status" value="1"/>
</dbReference>
<gene>
    <name evidence="2" type="ORF">NK718_12300</name>
</gene>
<proteinExistence type="predicted"/>
<keyword evidence="2" id="KW-0378">Hydrolase</keyword>
<protein>
    <submittedName>
        <fullName evidence="2">Alpha/beta hydrolase</fullName>
    </submittedName>
</protein>
<evidence type="ECO:0000313" key="3">
    <source>
        <dbReference type="Proteomes" id="UP001205890"/>
    </source>
</evidence>
<name>A0ABT1LCS2_9HYPH</name>
<dbReference type="PANTHER" id="PTHR11614">
    <property type="entry name" value="PHOSPHOLIPASE-RELATED"/>
    <property type="match status" value="1"/>
</dbReference>
<reference evidence="2 3" key="1">
    <citation type="submission" date="2022-07" db="EMBL/GenBank/DDBJ databases">
        <authorList>
            <person name="Li W.-J."/>
            <person name="Deng Q.-Q."/>
        </authorList>
    </citation>
    <scope>NUCLEOTIDE SEQUENCE [LARGE SCALE GENOMIC DNA]</scope>
    <source>
        <strain evidence="2 3">SYSU M60028</strain>
    </source>
</reference>
<comment type="caution">
    <text evidence="2">The sequence shown here is derived from an EMBL/GenBank/DDBJ whole genome shotgun (WGS) entry which is preliminary data.</text>
</comment>
<sequence length="335" mass="35316">MILGDALSPSEAGRTPGRAVLPATDELAVVPSNPMPPGLSARVLRTPDGLGLRMAMTAQLPRAPRGTVLLLPGRADFIEKYFEPIGELQARGFAVACLDWRGQGGSQRLLADPSRNHAAGFDGFAVDLATALAELRARNWPRPVVGLAHSMGAAALLLGLRRAPLGVDRAVLTAPMIALSPSLRPPFAEMAARLCNAVGLGRRSVPVRGGPGAPGFPPDNVLTSDARRYLRSLDVIAAAPRLAVGRPTIGWLNSAFAAMATLRQPSFARGLETKLLCVAGADDAVVSTEATARFAAQAPLARLSVLAGCRHDILMERDEVRAAFWREFDGFVSGD</sequence>
<keyword evidence="3" id="KW-1185">Reference proteome</keyword>
<dbReference type="GO" id="GO:0016787">
    <property type="term" value="F:hydrolase activity"/>
    <property type="evidence" value="ECO:0007669"/>
    <property type="project" value="UniProtKB-KW"/>
</dbReference>
<dbReference type="SUPFAM" id="SSF53474">
    <property type="entry name" value="alpha/beta-Hydrolases"/>
    <property type="match status" value="1"/>
</dbReference>
<evidence type="ECO:0000313" key="2">
    <source>
        <dbReference type="EMBL" id="MCP8939299.1"/>
    </source>
</evidence>
<dbReference type="RefSeq" id="WP_254742506.1">
    <property type="nucleotide sequence ID" value="NZ_JANCLU010000010.1"/>
</dbReference>
<dbReference type="InterPro" id="IPR051044">
    <property type="entry name" value="MAG_DAG_Lipase"/>
</dbReference>
<dbReference type="EMBL" id="JANCLU010000010">
    <property type="protein sequence ID" value="MCP8939299.1"/>
    <property type="molecule type" value="Genomic_DNA"/>
</dbReference>
<dbReference type="Proteomes" id="UP001205890">
    <property type="component" value="Unassembled WGS sequence"/>
</dbReference>